<dbReference type="InterPro" id="IPR010131">
    <property type="entry name" value="MdtP/NodT-like"/>
</dbReference>
<evidence type="ECO:0000256" key="1">
    <source>
        <dbReference type="ARBA" id="ARBA00007613"/>
    </source>
</evidence>
<gene>
    <name evidence="4" type="ORF">SAJA_13985</name>
</gene>
<dbReference type="PANTHER" id="PTHR30203">
    <property type="entry name" value="OUTER MEMBRANE CATION EFFLUX PROTEIN"/>
    <property type="match status" value="1"/>
</dbReference>
<comment type="caution">
    <text evidence="4">The sequence shown here is derived from an EMBL/GenBank/DDBJ whole genome shotgun (WGS) entry which is preliminary data.</text>
</comment>
<accession>A0A423PFL0</accession>
<feature type="signal peptide" evidence="3">
    <location>
        <begin position="1"/>
        <end position="21"/>
    </location>
</feature>
<dbReference type="EMBL" id="AYKG01000067">
    <property type="protein sequence ID" value="ROO24397.1"/>
    <property type="molecule type" value="Genomic_DNA"/>
</dbReference>
<evidence type="ECO:0000313" key="4">
    <source>
        <dbReference type="EMBL" id="ROO24397.1"/>
    </source>
</evidence>
<keyword evidence="5" id="KW-1185">Reference proteome</keyword>
<feature type="coiled-coil region" evidence="2">
    <location>
        <begin position="308"/>
        <end position="335"/>
    </location>
</feature>
<dbReference type="Proteomes" id="UP000285310">
    <property type="component" value="Unassembled WGS sequence"/>
</dbReference>
<protein>
    <recommendedName>
        <fullName evidence="6">Transporter</fullName>
    </recommendedName>
</protein>
<evidence type="ECO:0000256" key="3">
    <source>
        <dbReference type="SAM" id="SignalP"/>
    </source>
</evidence>
<organism evidence="4 5">
    <name type="scientific">Salinisphaera japonica YTM-1</name>
    <dbReference type="NCBI Taxonomy" id="1209778"/>
    <lineage>
        <taxon>Bacteria</taxon>
        <taxon>Pseudomonadati</taxon>
        <taxon>Pseudomonadota</taxon>
        <taxon>Gammaproteobacteria</taxon>
        <taxon>Salinisphaerales</taxon>
        <taxon>Salinisphaeraceae</taxon>
        <taxon>Salinisphaera</taxon>
    </lineage>
</organism>
<dbReference type="Gene3D" id="1.20.1600.10">
    <property type="entry name" value="Outer membrane efflux proteins (OEP)"/>
    <property type="match status" value="1"/>
</dbReference>
<dbReference type="GO" id="GO:0015562">
    <property type="term" value="F:efflux transmembrane transporter activity"/>
    <property type="evidence" value="ECO:0007669"/>
    <property type="project" value="InterPro"/>
</dbReference>
<evidence type="ECO:0000313" key="5">
    <source>
        <dbReference type="Proteomes" id="UP000285310"/>
    </source>
</evidence>
<dbReference type="InterPro" id="IPR003423">
    <property type="entry name" value="OMP_efflux"/>
</dbReference>
<keyword evidence="3" id="KW-0732">Signal</keyword>
<name>A0A423PFL0_9GAMM</name>
<reference evidence="4 5" key="1">
    <citation type="submission" date="2013-10" db="EMBL/GenBank/DDBJ databases">
        <title>Salinisphaera japonica YTM-1 Genome Sequencing.</title>
        <authorList>
            <person name="Lai Q."/>
            <person name="Li C."/>
            <person name="Shao Z."/>
        </authorList>
    </citation>
    <scope>NUCLEOTIDE SEQUENCE [LARGE SCALE GENOMIC DNA]</scope>
    <source>
        <strain evidence="4 5">YTM-1</strain>
    </source>
</reference>
<proteinExistence type="inferred from homology"/>
<evidence type="ECO:0000256" key="2">
    <source>
        <dbReference type="SAM" id="Coils"/>
    </source>
</evidence>
<evidence type="ECO:0008006" key="6">
    <source>
        <dbReference type="Google" id="ProtNLM"/>
    </source>
</evidence>
<dbReference type="Pfam" id="PF02321">
    <property type="entry name" value="OEP"/>
    <property type="match status" value="2"/>
</dbReference>
<dbReference type="PANTHER" id="PTHR30203:SF24">
    <property type="entry name" value="BLR4935 PROTEIN"/>
    <property type="match status" value="1"/>
</dbReference>
<dbReference type="AlphaFoldDB" id="A0A423PFL0"/>
<comment type="similarity">
    <text evidence="1">Belongs to the outer membrane factor (OMF) (TC 1.B.17) family.</text>
</comment>
<keyword evidence="2" id="KW-0175">Coiled coil</keyword>
<dbReference type="InParanoid" id="A0A423PFL0"/>
<feature type="chain" id="PRO_5019393846" description="Transporter" evidence="3">
    <location>
        <begin position="22"/>
        <end position="434"/>
    </location>
</feature>
<sequence length="434" mass="46156">MRLGVCALGLGLGGFITTAGAVTQIPQPLTLNAALDWAGDYNPALRAAKIRVEQLTGKAIHADVAVPSNPRIELGAGQRSTAGGSGTDLNIQLSQEFWVAGQGGLQESAANNELAAARDQYRYLVSATTARVRAAFLSVIVADKAVTTARRVVKANQALYDYAKRRMDAGAGTQLELNAAQLGVSRATAVLAQAKNRRRRARLALDDLLGINPRRGLAVVGELSIDPLQLPDRADLLERAVRQRSDLVAAAGRVAAARERLKLADRQIIPNLTVFGFYREENGGNGQGPRRRGATIAGGGVSFELPVLHRYAGERKEAAAALDRAQLEQENLQRDVRIEVLRALSDYRSARTQVEALNSAVFDAAQQSVELTKRAFQAGEVGAPAITAAQNNLISVRAEYLSALDGLINATTDLERATGGLIAIATDSARTGDQ</sequence>
<dbReference type="SUPFAM" id="SSF56954">
    <property type="entry name" value="Outer membrane efflux proteins (OEP)"/>
    <property type="match status" value="1"/>
</dbReference>